<name>A0A396IQH6_MEDTR</name>
<organism evidence="2 3">
    <name type="scientific">Medicago truncatula</name>
    <name type="common">Barrel medic</name>
    <name type="synonym">Medicago tribuloides</name>
    <dbReference type="NCBI Taxonomy" id="3880"/>
    <lineage>
        <taxon>Eukaryota</taxon>
        <taxon>Viridiplantae</taxon>
        <taxon>Streptophyta</taxon>
        <taxon>Embryophyta</taxon>
        <taxon>Tracheophyta</taxon>
        <taxon>Spermatophyta</taxon>
        <taxon>Magnoliopsida</taxon>
        <taxon>eudicotyledons</taxon>
        <taxon>Gunneridae</taxon>
        <taxon>Pentapetalae</taxon>
        <taxon>rosids</taxon>
        <taxon>fabids</taxon>
        <taxon>Fabales</taxon>
        <taxon>Fabaceae</taxon>
        <taxon>Papilionoideae</taxon>
        <taxon>50 kb inversion clade</taxon>
        <taxon>NPAAA clade</taxon>
        <taxon>Hologalegina</taxon>
        <taxon>IRL clade</taxon>
        <taxon>Trifolieae</taxon>
        <taxon>Medicago</taxon>
    </lineage>
</organism>
<evidence type="ECO:0000256" key="1">
    <source>
        <dbReference type="SAM" id="Phobius"/>
    </source>
</evidence>
<proteinExistence type="predicted"/>
<dbReference type="Proteomes" id="UP000265566">
    <property type="component" value="Chromosome 3"/>
</dbReference>
<gene>
    <name evidence="2" type="ORF">MtrunA17_Chr3g0108921</name>
</gene>
<protein>
    <recommendedName>
        <fullName evidence="4">Transmembrane protein</fullName>
    </recommendedName>
</protein>
<evidence type="ECO:0008006" key="4">
    <source>
        <dbReference type="Google" id="ProtNLM"/>
    </source>
</evidence>
<feature type="transmembrane region" description="Helical" evidence="1">
    <location>
        <begin position="12"/>
        <end position="33"/>
    </location>
</feature>
<keyword evidence="1" id="KW-1133">Transmembrane helix</keyword>
<dbReference type="Gramene" id="rna16271">
    <property type="protein sequence ID" value="RHN67996.1"/>
    <property type="gene ID" value="gene16271"/>
</dbReference>
<reference evidence="3" key="1">
    <citation type="journal article" date="2018" name="Nat. Plants">
        <title>Whole-genome landscape of Medicago truncatula symbiotic genes.</title>
        <authorList>
            <person name="Pecrix Y."/>
            <person name="Staton S.E."/>
            <person name="Sallet E."/>
            <person name="Lelandais-Briere C."/>
            <person name="Moreau S."/>
            <person name="Carrere S."/>
            <person name="Blein T."/>
            <person name="Jardinaud M.F."/>
            <person name="Latrasse D."/>
            <person name="Zouine M."/>
            <person name="Zahm M."/>
            <person name="Kreplak J."/>
            <person name="Mayjonade B."/>
            <person name="Satge C."/>
            <person name="Perez M."/>
            <person name="Cauet S."/>
            <person name="Marande W."/>
            <person name="Chantry-Darmon C."/>
            <person name="Lopez-Roques C."/>
            <person name="Bouchez O."/>
            <person name="Berard A."/>
            <person name="Debelle F."/>
            <person name="Munos S."/>
            <person name="Bendahmane A."/>
            <person name="Berges H."/>
            <person name="Niebel A."/>
            <person name="Buitink J."/>
            <person name="Frugier F."/>
            <person name="Benhamed M."/>
            <person name="Crespi M."/>
            <person name="Gouzy J."/>
            <person name="Gamas P."/>
        </authorList>
    </citation>
    <scope>NUCLEOTIDE SEQUENCE [LARGE SCALE GENOMIC DNA]</scope>
    <source>
        <strain evidence="3">cv. Jemalong A17</strain>
    </source>
</reference>
<dbReference type="EMBL" id="PSQE01000003">
    <property type="protein sequence ID" value="RHN67996.1"/>
    <property type="molecule type" value="Genomic_DNA"/>
</dbReference>
<evidence type="ECO:0000313" key="3">
    <source>
        <dbReference type="Proteomes" id="UP000265566"/>
    </source>
</evidence>
<accession>A0A396IQH6</accession>
<evidence type="ECO:0000313" key="2">
    <source>
        <dbReference type="EMBL" id="RHN67996.1"/>
    </source>
</evidence>
<keyword evidence="1" id="KW-0472">Membrane</keyword>
<keyword evidence="1" id="KW-0812">Transmembrane</keyword>
<dbReference type="AlphaFoldDB" id="A0A396IQH6"/>
<comment type="caution">
    <text evidence="2">The sequence shown here is derived from an EMBL/GenBank/DDBJ whole genome shotgun (WGS) entry which is preliminary data.</text>
</comment>
<sequence>MFMFLPYDMPCMLYMVFFCIFLDLDPLLSLYMWKYMSSFFFRVLSYARITYMFRVWQGDDLVRDKK</sequence>